<keyword evidence="2" id="KW-0732">Signal</keyword>
<dbReference type="AlphaFoldDB" id="A0A2H9TGD0"/>
<dbReference type="EMBL" id="MTSL01000205">
    <property type="protein sequence ID" value="PJF16833.1"/>
    <property type="molecule type" value="Genomic_DNA"/>
</dbReference>
<dbReference type="Proteomes" id="UP000240830">
    <property type="component" value="Unassembled WGS sequence"/>
</dbReference>
<reference evidence="3 4" key="1">
    <citation type="submission" date="2016-10" db="EMBL/GenBank/DDBJ databases">
        <title>The genome of Paramicrosporidium saccamoebae is the missing link in understanding Cryptomycota and Microsporidia evolution.</title>
        <authorList>
            <person name="Quandt C.A."/>
            <person name="Beaudet D."/>
            <person name="Corsaro D."/>
            <person name="Michel R."/>
            <person name="Corradi N."/>
            <person name="James T."/>
        </authorList>
    </citation>
    <scope>NUCLEOTIDE SEQUENCE [LARGE SCALE GENOMIC DNA]</scope>
    <source>
        <strain evidence="3 4">KSL3</strain>
    </source>
</reference>
<evidence type="ECO:0000256" key="1">
    <source>
        <dbReference type="SAM" id="MobiDB-lite"/>
    </source>
</evidence>
<accession>A0A2H9TGD0</accession>
<proteinExistence type="predicted"/>
<feature type="chain" id="PRO_5014110899" evidence="2">
    <location>
        <begin position="21"/>
        <end position="256"/>
    </location>
</feature>
<evidence type="ECO:0000313" key="3">
    <source>
        <dbReference type="EMBL" id="PJF16833.1"/>
    </source>
</evidence>
<name>A0A2H9TGD0_9FUNG</name>
<evidence type="ECO:0000313" key="4">
    <source>
        <dbReference type="Proteomes" id="UP000240830"/>
    </source>
</evidence>
<sequence length="256" mass="28537">MLLANAFLSALLCLLVAANAHSEGEEGMDNSPSANVHDLLRKGNSECKACQERQDHQHPDAQSIKQDIPNFQYVIGQELPNGKSDKSDQNNAPVKNSASPKFNSDEETNEVDSADQVVEPSPSQPDSERRKIDADLTKESQGERSFSESATKDSSRYMEVWKEIGIKYGNLFLVHAHQYGTVLWTLAGHYGQIGLVNLRIYGNLATESLKKYGKLGAERAKKFGRYSFRKAIQAKDYAQSRYSAYLSERAKKSQSK</sequence>
<feature type="compositionally biased region" description="Basic and acidic residues" evidence="1">
    <location>
        <begin position="126"/>
        <end position="150"/>
    </location>
</feature>
<protein>
    <submittedName>
        <fullName evidence="3">Uncharacterized protein</fullName>
    </submittedName>
</protein>
<organism evidence="3 4">
    <name type="scientific">Paramicrosporidium saccamoebae</name>
    <dbReference type="NCBI Taxonomy" id="1246581"/>
    <lineage>
        <taxon>Eukaryota</taxon>
        <taxon>Fungi</taxon>
        <taxon>Fungi incertae sedis</taxon>
        <taxon>Cryptomycota</taxon>
        <taxon>Cryptomycota incertae sedis</taxon>
        <taxon>Paramicrosporidium</taxon>
    </lineage>
</organism>
<evidence type="ECO:0000256" key="2">
    <source>
        <dbReference type="SAM" id="SignalP"/>
    </source>
</evidence>
<feature type="region of interest" description="Disordered" evidence="1">
    <location>
        <begin position="78"/>
        <end position="150"/>
    </location>
</feature>
<feature type="signal peptide" evidence="2">
    <location>
        <begin position="1"/>
        <end position="20"/>
    </location>
</feature>
<keyword evidence="4" id="KW-1185">Reference proteome</keyword>
<feature type="compositionally biased region" description="Polar residues" evidence="1">
    <location>
        <begin position="89"/>
        <end position="102"/>
    </location>
</feature>
<gene>
    <name evidence="3" type="ORF">PSACC_03361</name>
</gene>
<comment type="caution">
    <text evidence="3">The sequence shown here is derived from an EMBL/GenBank/DDBJ whole genome shotgun (WGS) entry which is preliminary data.</text>
</comment>